<dbReference type="Proteomes" id="UP000292702">
    <property type="component" value="Unassembled WGS sequence"/>
</dbReference>
<evidence type="ECO:0000256" key="6">
    <source>
        <dbReference type="SAM" id="MobiDB-lite"/>
    </source>
</evidence>
<proteinExistence type="predicted"/>
<feature type="compositionally biased region" description="Basic and acidic residues" evidence="6">
    <location>
        <begin position="508"/>
        <end position="521"/>
    </location>
</feature>
<reference evidence="8 9" key="1">
    <citation type="submission" date="2018-11" db="EMBL/GenBank/DDBJ databases">
        <title>Genome assembly of Steccherinum ochraceum LE-BIN_3174, the white-rot fungus of the Steccherinaceae family (The Residual Polyporoid clade, Polyporales, Basidiomycota).</title>
        <authorList>
            <person name="Fedorova T.V."/>
            <person name="Glazunova O.A."/>
            <person name="Landesman E.O."/>
            <person name="Moiseenko K.V."/>
            <person name="Psurtseva N.V."/>
            <person name="Savinova O.S."/>
            <person name="Shakhova N.V."/>
            <person name="Tyazhelova T.V."/>
            <person name="Vasina D.V."/>
        </authorList>
    </citation>
    <scope>NUCLEOTIDE SEQUENCE [LARGE SCALE GENOMIC DNA]</scope>
    <source>
        <strain evidence="8 9">LE-BIN_3174</strain>
    </source>
</reference>
<feature type="transmembrane region" description="Helical" evidence="7">
    <location>
        <begin position="185"/>
        <end position="203"/>
    </location>
</feature>
<sequence>MTEKKSEVMDKDAELLATLGYKQDFKRNFSRVELFGIGFSIIGVFPSVAGVLIFAIPYGGPAAMVWGWTVCGVFIMCIAATIAELGSAAPTAGGLYYWAYRYAPPRFQNLLCWLVGYWITVGYAVATTAVTWACATSLMAGASIGSDFTYIPTIGHTYGAFVALIIAQLLMSTLPSSIVAQLQKVYIALNITVCLGVIIALPISTPSENINTGHFVFGTFVNLSGWPDGFAFILSFLSPLWTIAAFDAPTHISEEASNASYAVPFATISSPAVSIVLGWGLNVALAFCMGSDLDSIVEMRLDSRWLRFGKRGTLAVWAFTIMVQFFMGVGIMTASARLTWAFARDGALPLSKYVSRLNPVTGTPTYAGILTATVAISVGLLVFAGQAASTALFSASLAGLYITLITVIMTRFLGGVEWVPGPFSLGRFSKPIAGIAVVFMALILVIFCFPSNPGPDAMDMNYSALLLGGYFLITLGSYYCPVYGGKYWFRGPVNNLTSSSDMSGSESGSEKDSASADARVV</sequence>
<feature type="transmembrane region" description="Helical" evidence="7">
    <location>
        <begin position="65"/>
        <end position="98"/>
    </location>
</feature>
<evidence type="ECO:0000256" key="7">
    <source>
        <dbReference type="SAM" id="Phobius"/>
    </source>
</evidence>
<feature type="transmembrane region" description="Helical" evidence="7">
    <location>
        <begin position="391"/>
        <end position="412"/>
    </location>
</feature>
<dbReference type="EMBL" id="RWJN01000138">
    <property type="protein sequence ID" value="TCD66341.1"/>
    <property type="molecule type" value="Genomic_DNA"/>
</dbReference>
<feature type="transmembrane region" description="Helical" evidence="7">
    <location>
        <begin position="363"/>
        <end position="384"/>
    </location>
</feature>
<feature type="region of interest" description="Disordered" evidence="6">
    <location>
        <begin position="498"/>
        <end position="521"/>
    </location>
</feature>
<dbReference type="GO" id="GO:0006865">
    <property type="term" value="P:amino acid transport"/>
    <property type="evidence" value="ECO:0007669"/>
    <property type="project" value="InterPro"/>
</dbReference>
<feature type="transmembrane region" description="Helical" evidence="7">
    <location>
        <begin position="110"/>
        <end position="133"/>
    </location>
</feature>
<keyword evidence="5 7" id="KW-0472">Membrane</keyword>
<dbReference type="AlphaFoldDB" id="A0A4R0RE00"/>
<evidence type="ECO:0000256" key="2">
    <source>
        <dbReference type="ARBA" id="ARBA00022448"/>
    </source>
</evidence>
<keyword evidence="3 7" id="KW-0812">Transmembrane</keyword>
<gene>
    <name evidence="8" type="primary">UGA4_1</name>
    <name evidence="8" type="ORF">EIP91_001445</name>
</gene>
<keyword evidence="2" id="KW-0813">Transport</keyword>
<dbReference type="STRING" id="92696.A0A4R0RE00"/>
<evidence type="ECO:0000313" key="9">
    <source>
        <dbReference type="Proteomes" id="UP000292702"/>
    </source>
</evidence>
<evidence type="ECO:0000256" key="4">
    <source>
        <dbReference type="ARBA" id="ARBA00022989"/>
    </source>
</evidence>
<feature type="transmembrane region" description="Helical" evidence="7">
    <location>
        <begin position="153"/>
        <end position="173"/>
    </location>
</feature>
<dbReference type="PROSITE" id="PS00218">
    <property type="entry name" value="AMINO_ACID_PERMEASE_1"/>
    <property type="match status" value="1"/>
</dbReference>
<comment type="caution">
    <text evidence="8">The sequence shown here is derived from an EMBL/GenBank/DDBJ whole genome shotgun (WGS) entry which is preliminary data.</text>
</comment>
<evidence type="ECO:0000256" key="5">
    <source>
        <dbReference type="ARBA" id="ARBA00023136"/>
    </source>
</evidence>
<accession>A0A4R0RE00</accession>
<organism evidence="8 9">
    <name type="scientific">Steccherinum ochraceum</name>
    <dbReference type="NCBI Taxonomy" id="92696"/>
    <lineage>
        <taxon>Eukaryota</taxon>
        <taxon>Fungi</taxon>
        <taxon>Dikarya</taxon>
        <taxon>Basidiomycota</taxon>
        <taxon>Agaricomycotina</taxon>
        <taxon>Agaricomycetes</taxon>
        <taxon>Polyporales</taxon>
        <taxon>Steccherinaceae</taxon>
        <taxon>Steccherinum</taxon>
    </lineage>
</organism>
<evidence type="ECO:0000313" key="8">
    <source>
        <dbReference type="EMBL" id="TCD66341.1"/>
    </source>
</evidence>
<feature type="transmembrane region" description="Helical" evidence="7">
    <location>
        <begin position="432"/>
        <end position="450"/>
    </location>
</feature>
<feature type="transmembrane region" description="Helical" evidence="7">
    <location>
        <begin position="314"/>
        <end position="343"/>
    </location>
</feature>
<dbReference type="InterPro" id="IPR002293">
    <property type="entry name" value="AA/rel_permease1"/>
</dbReference>
<feature type="transmembrane region" description="Helical" evidence="7">
    <location>
        <begin position="34"/>
        <end position="59"/>
    </location>
</feature>
<feature type="transmembrane region" description="Helical" evidence="7">
    <location>
        <begin position="462"/>
        <end position="479"/>
    </location>
</feature>
<dbReference type="Gene3D" id="1.20.1740.10">
    <property type="entry name" value="Amino acid/polyamine transporter I"/>
    <property type="match status" value="1"/>
</dbReference>
<dbReference type="OrthoDB" id="4476201at2759"/>
<dbReference type="Pfam" id="PF13520">
    <property type="entry name" value="AA_permease_2"/>
    <property type="match status" value="1"/>
</dbReference>
<dbReference type="PIRSF" id="PIRSF006060">
    <property type="entry name" value="AA_transporter"/>
    <property type="match status" value="1"/>
</dbReference>
<feature type="compositionally biased region" description="Low complexity" evidence="6">
    <location>
        <begin position="498"/>
        <end position="507"/>
    </location>
</feature>
<evidence type="ECO:0000256" key="1">
    <source>
        <dbReference type="ARBA" id="ARBA00004141"/>
    </source>
</evidence>
<dbReference type="GO" id="GO:0016020">
    <property type="term" value="C:membrane"/>
    <property type="evidence" value="ECO:0007669"/>
    <property type="project" value="UniProtKB-SubCell"/>
</dbReference>
<keyword evidence="9" id="KW-1185">Reference proteome</keyword>
<keyword evidence="4 7" id="KW-1133">Transmembrane helix</keyword>
<name>A0A4R0RE00_9APHY</name>
<dbReference type="PANTHER" id="PTHR45649">
    <property type="entry name" value="AMINO-ACID PERMEASE BAT1"/>
    <property type="match status" value="1"/>
</dbReference>
<comment type="subcellular location">
    <subcellularLocation>
        <location evidence="1">Membrane</location>
        <topology evidence="1">Multi-pass membrane protein</topology>
    </subcellularLocation>
</comment>
<dbReference type="PANTHER" id="PTHR45649:SF6">
    <property type="entry name" value="GABA-SPECIFIC PERMEASE"/>
    <property type="match status" value="1"/>
</dbReference>
<protein>
    <submittedName>
        <fullName evidence="8">GABA-specific high-affinity permease</fullName>
    </submittedName>
</protein>
<dbReference type="GO" id="GO:0022857">
    <property type="term" value="F:transmembrane transporter activity"/>
    <property type="evidence" value="ECO:0007669"/>
    <property type="project" value="InterPro"/>
</dbReference>
<evidence type="ECO:0000256" key="3">
    <source>
        <dbReference type="ARBA" id="ARBA00022692"/>
    </source>
</evidence>
<dbReference type="InterPro" id="IPR004840">
    <property type="entry name" value="Amino_acid_permease_CS"/>
</dbReference>